<dbReference type="AlphaFoldDB" id="A0A4P6JLC9"/>
<evidence type="ECO:0000313" key="1">
    <source>
        <dbReference type="EMBL" id="QBD75883.1"/>
    </source>
</evidence>
<accession>A0A4P6JLC9</accession>
<dbReference type="KEGG" id="kbs:EPA93_07620"/>
<evidence type="ECO:0000313" key="2">
    <source>
        <dbReference type="Proteomes" id="UP000290365"/>
    </source>
</evidence>
<dbReference type="RefSeq" id="WP_129886480.1">
    <property type="nucleotide sequence ID" value="NZ_CP035758.1"/>
</dbReference>
<reference evidence="1 2" key="1">
    <citation type="submission" date="2019-01" db="EMBL/GenBank/DDBJ databases">
        <title>Ktedonosporobacter rubrisoli SCAWS-G2.</title>
        <authorList>
            <person name="Huang Y."/>
            <person name="Yan B."/>
        </authorList>
    </citation>
    <scope>NUCLEOTIDE SEQUENCE [LARGE SCALE GENOMIC DNA]</scope>
    <source>
        <strain evidence="1 2">SCAWS-G2</strain>
    </source>
</reference>
<proteinExistence type="predicted"/>
<organism evidence="1 2">
    <name type="scientific">Ktedonosporobacter rubrisoli</name>
    <dbReference type="NCBI Taxonomy" id="2509675"/>
    <lineage>
        <taxon>Bacteria</taxon>
        <taxon>Bacillati</taxon>
        <taxon>Chloroflexota</taxon>
        <taxon>Ktedonobacteria</taxon>
        <taxon>Ktedonobacterales</taxon>
        <taxon>Ktedonosporobacteraceae</taxon>
        <taxon>Ktedonosporobacter</taxon>
    </lineage>
</organism>
<dbReference type="Proteomes" id="UP000290365">
    <property type="component" value="Chromosome"/>
</dbReference>
<gene>
    <name evidence="1" type="ORF">EPA93_07620</name>
</gene>
<name>A0A4P6JLC9_KTERU</name>
<dbReference type="EMBL" id="CP035758">
    <property type="protein sequence ID" value="QBD75883.1"/>
    <property type="molecule type" value="Genomic_DNA"/>
</dbReference>
<sequence length="101" mass="11643">MTHVLSEQAIAQALASLWQETEQAHFLRSVSAYEWHKTLEARRSFTGHLLSLLESERERAQCNAKAPFLMLDYYYTLLTAELNWLDRAIAMLDDDPEKGSV</sequence>
<protein>
    <submittedName>
        <fullName evidence="1">Uncharacterized protein</fullName>
    </submittedName>
</protein>
<keyword evidence="2" id="KW-1185">Reference proteome</keyword>